<dbReference type="EMBL" id="LBVV01000005">
    <property type="protein sequence ID" value="KKQ95015.1"/>
    <property type="molecule type" value="Genomic_DNA"/>
</dbReference>
<dbReference type="STRING" id="1618345.UT18_C0005G0025"/>
<feature type="domain" description="DNA polymerase III beta sliding clamp C-terminal" evidence="12">
    <location>
        <begin position="244"/>
        <end position="365"/>
    </location>
</feature>
<dbReference type="InterPro" id="IPR022635">
    <property type="entry name" value="DNA_polIII_beta_C"/>
</dbReference>
<keyword evidence="7 9" id="KW-0239">DNA-directed DNA polymerase</keyword>
<feature type="domain" description="DNA polymerase III beta sliding clamp central" evidence="11">
    <location>
        <begin position="128"/>
        <end position="242"/>
    </location>
</feature>
<dbReference type="Gene3D" id="3.70.10.10">
    <property type="match status" value="1"/>
</dbReference>
<evidence type="ECO:0000259" key="12">
    <source>
        <dbReference type="Pfam" id="PF02768"/>
    </source>
</evidence>
<comment type="function">
    <text evidence="9">Confers DNA tethering and processivity to DNA polymerases and other proteins. Acts as a clamp, forming a ring around DNA (a reaction catalyzed by the clamp-loading complex) which diffuses in an ATP-independent manner freely and bidirectionally along dsDNA. Initially characterized for its ability to contact the catalytic subunit of DNA polymerase III (Pol III), a complex, multichain enzyme responsible for most of the replicative synthesis in bacteria; Pol III exhibits 3'-5' exonuclease proofreading activity. The beta chain is required for initiation of replication as well as for processivity of DNA replication.</text>
</comment>
<keyword evidence="8" id="KW-0238">DNA-binding</keyword>
<dbReference type="GO" id="GO:0008408">
    <property type="term" value="F:3'-5' exonuclease activity"/>
    <property type="evidence" value="ECO:0007669"/>
    <property type="project" value="InterPro"/>
</dbReference>
<keyword evidence="6 9" id="KW-0235">DNA replication</keyword>
<protein>
    <recommendedName>
        <fullName evidence="9">Beta sliding clamp</fullName>
    </recommendedName>
</protein>
<dbReference type="Pfam" id="PF00712">
    <property type="entry name" value="DNA_pol3_beta"/>
    <property type="match status" value="1"/>
</dbReference>
<evidence type="ECO:0000256" key="7">
    <source>
        <dbReference type="ARBA" id="ARBA00022932"/>
    </source>
</evidence>
<dbReference type="GO" id="GO:0006271">
    <property type="term" value="P:DNA strand elongation involved in DNA replication"/>
    <property type="evidence" value="ECO:0007669"/>
    <property type="project" value="TreeGrafter"/>
</dbReference>
<evidence type="ECO:0000259" key="11">
    <source>
        <dbReference type="Pfam" id="PF02767"/>
    </source>
</evidence>
<comment type="caution">
    <text evidence="13">The sequence shown here is derived from an EMBL/GenBank/DDBJ whole genome shotgun (WGS) entry which is preliminary data.</text>
</comment>
<dbReference type="GO" id="GO:0005737">
    <property type="term" value="C:cytoplasm"/>
    <property type="evidence" value="ECO:0007669"/>
    <property type="project" value="UniProtKB-SubCell"/>
</dbReference>
<evidence type="ECO:0000256" key="5">
    <source>
        <dbReference type="ARBA" id="ARBA00022695"/>
    </source>
</evidence>
<dbReference type="Gene3D" id="3.10.150.10">
    <property type="entry name" value="DNA Polymerase III, subunit A, domain 2"/>
    <property type="match status" value="1"/>
</dbReference>
<dbReference type="InterPro" id="IPR022634">
    <property type="entry name" value="DNA_polIII_beta_N"/>
</dbReference>
<keyword evidence="5 9" id="KW-0548">Nucleotidyltransferase</keyword>
<dbReference type="InterPro" id="IPR046938">
    <property type="entry name" value="DNA_clamp_sf"/>
</dbReference>
<comment type="subcellular location">
    <subcellularLocation>
        <location evidence="1 9">Cytoplasm</location>
    </subcellularLocation>
</comment>
<evidence type="ECO:0000313" key="13">
    <source>
        <dbReference type="EMBL" id="KKQ95015.1"/>
    </source>
</evidence>
<reference evidence="13 14" key="1">
    <citation type="journal article" date="2015" name="Nature">
        <title>rRNA introns, odd ribosomes, and small enigmatic genomes across a large radiation of phyla.</title>
        <authorList>
            <person name="Brown C.T."/>
            <person name="Hug L.A."/>
            <person name="Thomas B.C."/>
            <person name="Sharon I."/>
            <person name="Castelle C.J."/>
            <person name="Singh A."/>
            <person name="Wilkins M.J."/>
            <person name="Williams K.H."/>
            <person name="Banfield J.F."/>
        </authorList>
    </citation>
    <scope>NUCLEOTIDE SEQUENCE [LARGE SCALE GENOMIC DNA]</scope>
</reference>
<dbReference type="Pfam" id="PF02768">
    <property type="entry name" value="DNA_pol3_beta_3"/>
    <property type="match status" value="1"/>
</dbReference>
<evidence type="ECO:0000256" key="4">
    <source>
        <dbReference type="ARBA" id="ARBA00022679"/>
    </source>
</evidence>
<comment type="subunit">
    <text evidence="9">Forms a ring-shaped head-to-tail homodimer around DNA.</text>
</comment>
<evidence type="ECO:0000256" key="3">
    <source>
        <dbReference type="ARBA" id="ARBA00022490"/>
    </source>
</evidence>
<dbReference type="GO" id="GO:0009360">
    <property type="term" value="C:DNA polymerase III complex"/>
    <property type="evidence" value="ECO:0007669"/>
    <property type="project" value="InterPro"/>
</dbReference>
<evidence type="ECO:0000256" key="9">
    <source>
        <dbReference type="PIRNR" id="PIRNR000804"/>
    </source>
</evidence>
<dbReference type="Proteomes" id="UP000034207">
    <property type="component" value="Unassembled WGS sequence"/>
</dbReference>
<dbReference type="InterPro" id="IPR022637">
    <property type="entry name" value="DNA_polIII_beta_cen"/>
</dbReference>
<dbReference type="InterPro" id="IPR001001">
    <property type="entry name" value="DNA_polIII_beta"/>
</dbReference>
<evidence type="ECO:0000259" key="10">
    <source>
        <dbReference type="Pfam" id="PF00712"/>
    </source>
</evidence>
<dbReference type="PIRSF" id="PIRSF000804">
    <property type="entry name" value="DNA_pol_III_b"/>
    <property type="match status" value="1"/>
</dbReference>
<dbReference type="CDD" id="cd00140">
    <property type="entry name" value="beta_clamp"/>
    <property type="match status" value="1"/>
</dbReference>
<evidence type="ECO:0000256" key="1">
    <source>
        <dbReference type="ARBA" id="ARBA00004496"/>
    </source>
</evidence>
<accession>A0A0G0M3S5</accession>
<dbReference type="PANTHER" id="PTHR30478">
    <property type="entry name" value="DNA POLYMERASE III SUBUNIT BETA"/>
    <property type="match status" value="1"/>
</dbReference>
<dbReference type="GO" id="GO:0003677">
    <property type="term" value="F:DNA binding"/>
    <property type="evidence" value="ECO:0007669"/>
    <property type="project" value="UniProtKB-UniRule"/>
</dbReference>
<dbReference type="Pfam" id="PF02767">
    <property type="entry name" value="DNA_pol3_beta_2"/>
    <property type="match status" value="1"/>
</dbReference>
<dbReference type="SMART" id="SM00480">
    <property type="entry name" value="POL3Bc"/>
    <property type="match status" value="1"/>
</dbReference>
<gene>
    <name evidence="13" type="ORF">UT18_C0005G0025</name>
</gene>
<feature type="domain" description="DNA polymerase III beta sliding clamp N-terminal" evidence="10">
    <location>
        <begin position="1"/>
        <end position="118"/>
    </location>
</feature>
<name>A0A0G0M3S5_UNCC2</name>
<comment type="similarity">
    <text evidence="2 9">Belongs to the beta sliding clamp family.</text>
</comment>
<proteinExistence type="inferred from homology"/>
<organism evidence="13 14">
    <name type="scientific">candidate division CPR2 bacterium GW2011_GWC2_39_10</name>
    <dbReference type="NCBI Taxonomy" id="1618345"/>
    <lineage>
        <taxon>Bacteria</taxon>
        <taxon>Bacteria division CPR2</taxon>
    </lineage>
</organism>
<evidence type="ECO:0000313" key="14">
    <source>
        <dbReference type="Proteomes" id="UP000034207"/>
    </source>
</evidence>
<dbReference type="NCBIfam" id="TIGR00663">
    <property type="entry name" value="dnan"/>
    <property type="match status" value="1"/>
</dbReference>
<sequence length="366" mass="40164">MKVNVLKENLAKALNTVGRIVSTKNSLPVLSHVLITTEDGRLKLASTNLEIGITYKIGGKVEENGSITVPARLFTELVNSLPGEKVEIKLNDLTLNIKAGNFKSEIKGITAEEFPLIPDIKESKVLSLDNKIFKDALKLVSFAAAVDDSRPVLSGVYIVKEGKKLTFAATDSYRLAEKNITLSKDLGIDFSVIVPIRTINEISKIISDIDGEINVYLSDNQISFEVDGVELVSRLIEGQYPNYRQIIPEGSETKANIKSSDFLNLLKVAVLFARENANTLTIKINPKGKLEVNVVANQVGSNESFLDADVTGKGGEISFNGRFIMDYIQNVNAKEISLEITGELTPGIMKTAEIKDYIYIIMPLRS</sequence>
<dbReference type="PANTHER" id="PTHR30478:SF0">
    <property type="entry name" value="BETA SLIDING CLAMP"/>
    <property type="match status" value="1"/>
</dbReference>
<dbReference type="AlphaFoldDB" id="A0A0G0M3S5"/>
<dbReference type="GO" id="GO:0003887">
    <property type="term" value="F:DNA-directed DNA polymerase activity"/>
    <property type="evidence" value="ECO:0007669"/>
    <property type="project" value="UniProtKB-UniRule"/>
</dbReference>
<keyword evidence="4 9" id="KW-0808">Transferase</keyword>
<keyword evidence="3 9" id="KW-0963">Cytoplasm</keyword>
<dbReference type="SUPFAM" id="SSF55979">
    <property type="entry name" value="DNA clamp"/>
    <property type="match status" value="3"/>
</dbReference>
<evidence type="ECO:0000256" key="2">
    <source>
        <dbReference type="ARBA" id="ARBA00010752"/>
    </source>
</evidence>
<evidence type="ECO:0000256" key="6">
    <source>
        <dbReference type="ARBA" id="ARBA00022705"/>
    </source>
</evidence>
<evidence type="ECO:0000256" key="8">
    <source>
        <dbReference type="ARBA" id="ARBA00023125"/>
    </source>
</evidence>